<feature type="transmembrane region" description="Helical" evidence="5">
    <location>
        <begin position="73"/>
        <end position="91"/>
    </location>
</feature>
<organism evidence="6 7">
    <name type="scientific">Photobacterium angustum</name>
    <dbReference type="NCBI Taxonomy" id="661"/>
    <lineage>
        <taxon>Bacteria</taxon>
        <taxon>Pseudomonadati</taxon>
        <taxon>Pseudomonadota</taxon>
        <taxon>Gammaproteobacteria</taxon>
        <taxon>Vibrionales</taxon>
        <taxon>Vibrionaceae</taxon>
        <taxon>Photobacterium</taxon>
    </lineage>
</organism>
<dbReference type="PANTHER" id="PTHR37955">
    <property type="entry name" value="TELLURITE RESISTANCE PROTEIN TEHA"/>
    <property type="match status" value="1"/>
</dbReference>
<dbReference type="Proteomes" id="UP000238730">
    <property type="component" value="Unassembled WGS sequence"/>
</dbReference>
<evidence type="ECO:0000256" key="3">
    <source>
        <dbReference type="ARBA" id="ARBA00022989"/>
    </source>
</evidence>
<reference evidence="6 7" key="1">
    <citation type="submission" date="2016-12" db="EMBL/GenBank/DDBJ databases">
        <title>Diversity of luminous bacteria.</title>
        <authorList>
            <person name="Yoshizawa S."/>
            <person name="Kogure K."/>
        </authorList>
    </citation>
    <scope>NUCLEOTIDE SEQUENCE [LARGE SCALE GENOMIC DNA]</scope>
    <source>
        <strain evidence="6 7">LC1-200</strain>
    </source>
</reference>
<feature type="transmembrane region" description="Helical" evidence="5">
    <location>
        <begin position="195"/>
        <end position="214"/>
    </location>
</feature>
<sequence length="322" mass="35723">MMKSAKEKLLYAPSSIAGLALGVGSLGWCWENAYTFNGFSKWFAATIACSLLFILFIKFCLHPKQLQSELAHPVIGSVLPTFAMALMIVSHSVGEFNQTVGDGIWLFAIMMHVIFMITFVYHRIKNFKLHHMVPSWFIPPVGIIVADVTFSGQSDLAPIAHIALFFGTAACVVMLPLMFYRLLFTDPIADTEKPTIAILAAPASATLAGYLSLIEQPSPVLVGILFGIAILLTSVIYCAFFRLLRLPFNASFASFTFPMVIGSTALYKLAHWMEQQGIPTQYVHQINQLAYLELIIATLVVVYVCTRFVIFYGRFESINKAI</sequence>
<evidence type="ECO:0000256" key="4">
    <source>
        <dbReference type="ARBA" id="ARBA00023136"/>
    </source>
</evidence>
<dbReference type="CDD" id="cd09325">
    <property type="entry name" value="TDT_C4-dicarb_trans"/>
    <property type="match status" value="1"/>
</dbReference>
<feature type="transmembrane region" description="Helical" evidence="5">
    <location>
        <begin position="290"/>
        <end position="310"/>
    </location>
</feature>
<evidence type="ECO:0000256" key="1">
    <source>
        <dbReference type="ARBA" id="ARBA00004141"/>
    </source>
</evidence>
<dbReference type="InterPro" id="IPR038665">
    <property type="entry name" value="Voltage-dep_anion_channel_sf"/>
</dbReference>
<evidence type="ECO:0000313" key="7">
    <source>
        <dbReference type="Proteomes" id="UP000238730"/>
    </source>
</evidence>
<dbReference type="InterPro" id="IPR052951">
    <property type="entry name" value="Tellurite_res_ion_channel"/>
</dbReference>
<dbReference type="InterPro" id="IPR004695">
    <property type="entry name" value="SLAC1/Mae1/Ssu1/TehA"/>
</dbReference>
<dbReference type="EMBL" id="MSCJ01000003">
    <property type="protein sequence ID" value="PQJ62970.1"/>
    <property type="molecule type" value="Genomic_DNA"/>
</dbReference>
<feature type="transmembrane region" description="Helical" evidence="5">
    <location>
        <begin position="9"/>
        <end position="30"/>
    </location>
</feature>
<dbReference type="PANTHER" id="PTHR37955:SF1">
    <property type="entry name" value="DEP DOMAIN-CONTAINING PROTEIN"/>
    <property type="match status" value="1"/>
</dbReference>
<dbReference type="AlphaFoldDB" id="A0A2S7VMT0"/>
<protein>
    <submittedName>
        <fullName evidence="6">C4-dicarboxylate ABC transporter</fullName>
    </submittedName>
</protein>
<comment type="caution">
    <text evidence="6">The sequence shown here is derived from an EMBL/GenBank/DDBJ whole genome shotgun (WGS) entry which is preliminary data.</text>
</comment>
<evidence type="ECO:0000256" key="5">
    <source>
        <dbReference type="SAM" id="Phobius"/>
    </source>
</evidence>
<feature type="transmembrane region" description="Helical" evidence="5">
    <location>
        <begin position="42"/>
        <end position="61"/>
    </location>
</feature>
<dbReference type="GO" id="GO:0046583">
    <property type="term" value="F:monoatomic cation efflux transmembrane transporter activity"/>
    <property type="evidence" value="ECO:0007669"/>
    <property type="project" value="TreeGrafter"/>
</dbReference>
<feature type="transmembrane region" description="Helical" evidence="5">
    <location>
        <begin position="133"/>
        <end position="153"/>
    </location>
</feature>
<dbReference type="Gene3D" id="1.50.10.150">
    <property type="entry name" value="Voltage-dependent anion channel"/>
    <property type="match status" value="1"/>
</dbReference>
<proteinExistence type="predicted"/>
<feature type="transmembrane region" description="Helical" evidence="5">
    <location>
        <begin position="252"/>
        <end position="270"/>
    </location>
</feature>
<feature type="transmembrane region" description="Helical" evidence="5">
    <location>
        <begin position="159"/>
        <end position="183"/>
    </location>
</feature>
<feature type="transmembrane region" description="Helical" evidence="5">
    <location>
        <begin position="103"/>
        <end position="121"/>
    </location>
</feature>
<dbReference type="Pfam" id="PF03595">
    <property type="entry name" value="SLAC1"/>
    <property type="match status" value="1"/>
</dbReference>
<name>A0A2S7VMT0_PHOAN</name>
<keyword evidence="2 5" id="KW-0812">Transmembrane</keyword>
<gene>
    <name evidence="6" type="ORF">BTO08_21425</name>
</gene>
<feature type="transmembrane region" description="Helical" evidence="5">
    <location>
        <begin position="220"/>
        <end position="240"/>
    </location>
</feature>
<keyword evidence="3 5" id="KW-1133">Transmembrane helix</keyword>
<keyword evidence="4 5" id="KW-0472">Membrane</keyword>
<comment type="subcellular location">
    <subcellularLocation>
        <location evidence="1">Membrane</location>
        <topology evidence="1">Multi-pass membrane protein</topology>
    </subcellularLocation>
</comment>
<evidence type="ECO:0000313" key="6">
    <source>
        <dbReference type="EMBL" id="PQJ62970.1"/>
    </source>
</evidence>
<dbReference type="GO" id="GO:0005886">
    <property type="term" value="C:plasma membrane"/>
    <property type="evidence" value="ECO:0007669"/>
    <property type="project" value="TreeGrafter"/>
</dbReference>
<evidence type="ECO:0000256" key="2">
    <source>
        <dbReference type="ARBA" id="ARBA00022692"/>
    </source>
</evidence>
<accession>A0A2S7VMT0</accession>